<evidence type="ECO:0000313" key="2">
    <source>
        <dbReference type="EnsemblMetazoa" id="CJA30926.1"/>
    </source>
</evidence>
<organism evidence="2 3">
    <name type="scientific">Caenorhabditis japonica</name>
    <dbReference type="NCBI Taxonomy" id="281687"/>
    <lineage>
        <taxon>Eukaryota</taxon>
        <taxon>Metazoa</taxon>
        <taxon>Ecdysozoa</taxon>
        <taxon>Nematoda</taxon>
        <taxon>Chromadorea</taxon>
        <taxon>Rhabditida</taxon>
        <taxon>Rhabditina</taxon>
        <taxon>Rhabditomorpha</taxon>
        <taxon>Rhabditoidea</taxon>
        <taxon>Rhabditidae</taxon>
        <taxon>Peloderinae</taxon>
        <taxon>Caenorhabditis</taxon>
    </lineage>
</organism>
<keyword evidence="3" id="KW-1185">Reference proteome</keyword>
<feature type="region of interest" description="Disordered" evidence="1">
    <location>
        <begin position="1"/>
        <end position="24"/>
    </location>
</feature>
<dbReference type="InParanoid" id="A0A2Q4S5D8"/>
<feature type="compositionally biased region" description="Basic and acidic residues" evidence="1">
    <location>
        <begin position="84"/>
        <end position="94"/>
    </location>
</feature>
<accession>A0A2Q4S5D8</accession>
<dbReference type="EnsemblMetazoa" id="CJA22038.1">
    <property type="protein sequence ID" value="CJA22038.1"/>
    <property type="gene ID" value="WBGene00177610"/>
</dbReference>
<dbReference type="AlphaFoldDB" id="A0A2Q4S5D8"/>
<dbReference type="Proteomes" id="UP000005237">
    <property type="component" value="Unassembled WGS sequence"/>
</dbReference>
<evidence type="ECO:0000256" key="1">
    <source>
        <dbReference type="SAM" id="MobiDB-lite"/>
    </source>
</evidence>
<evidence type="ECO:0000313" key="3">
    <source>
        <dbReference type="Proteomes" id="UP000005237"/>
    </source>
</evidence>
<protein>
    <submittedName>
        <fullName evidence="2">Uncharacterized protein</fullName>
    </submittedName>
</protein>
<feature type="region of interest" description="Disordered" evidence="1">
    <location>
        <begin position="69"/>
        <end position="94"/>
    </location>
</feature>
<sequence>MHWSHPTAATHSLSASSQQGSCSLRSSDHSLITAHYLSRTRLRATASSRDHRRPSDVCRLLDAHCLVPTNQDRAADQSAPARNLLERPRPFRRL</sequence>
<reference evidence="2" key="2">
    <citation type="submission" date="2022-06" db="UniProtKB">
        <authorList>
            <consortium name="EnsemblMetazoa"/>
        </authorList>
    </citation>
    <scope>IDENTIFICATION</scope>
    <source>
        <strain evidence="2">DF5081</strain>
    </source>
</reference>
<feature type="compositionally biased region" description="Low complexity" evidence="1">
    <location>
        <begin position="12"/>
        <end position="24"/>
    </location>
</feature>
<proteinExistence type="predicted"/>
<name>A0A2Q4S5D8_CAEJA</name>
<reference evidence="3" key="1">
    <citation type="submission" date="2010-08" db="EMBL/GenBank/DDBJ databases">
        <authorList>
            <consortium name="Caenorhabditis japonica Sequencing Consortium"/>
            <person name="Wilson R.K."/>
        </authorList>
    </citation>
    <scope>NUCLEOTIDE SEQUENCE [LARGE SCALE GENOMIC DNA]</scope>
    <source>
        <strain evidence="3">DF5081</strain>
    </source>
</reference>
<dbReference type="EnsemblMetazoa" id="CJA30926.1">
    <property type="protein sequence ID" value="CJA30926.1"/>
    <property type="gene ID" value="WBGene00206773"/>
</dbReference>